<accession>A0ABU3Y340</accession>
<evidence type="ECO:0000313" key="1">
    <source>
        <dbReference type="EMBL" id="MDV3455808.1"/>
    </source>
</evidence>
<dbReference type="Pfam" id="PF02586">
    <property type="entry name" value="SRAP"/>
    <property type="match status" value="1"/>
</dbReference>
<dbReference type="Proteomes" id="UP001273531">
    <property type="component" value="Unassembled WGS sequence"/>
</dbReference>
<dbReference type="InterPro" id="IPR003738">
    <property type="entry name" value="SRAP"/>
</dbReference>
<dbReference type="InterPro" id="IPR036590">
    <property type="entry name" value="SRAP-like"/>
</dbReference>
<name>A0ABU3Y340_9SPHN</name>
<dbReference type="RefSeq" id="WP_317225013.1">
    <property type="nucleotide sequence ID" value="NZ_JAWJEJ010000001.1"/>
</dbReference>
<keyword evidence="2" id="KW-1185">Reference proteome</keyword>
<reference evidence="1 2" key="1">
    <citation type="submission" date="2023-10" db="EMBL/GenBank/DDBJ databases">
        <title>Sphingomonas sp. HF-S4 16S ribosomal RNA gene Genome sequencing and assembly.</title>
        <authorList>
            <person name="Lee H."/>
        </authorList>
    </citation>
    <scope>NUCLEOTIDE SEQUENCE [LARGE SCALE GENOMIC DNA]</scope>
    <source>
        <strain evidence="1 2">HF-S4</strain>
    </source>
</reference>
<evidence type="ECO:0000313" key="2">
    <source>
        <dbReference type="Proteomes" id="UP001273531"/>
    </source>
</evidence>
<dbReference type="SUPFAM" id="SSF143081">
    <property type="entry name" value="BB1717-like"/>
    <property type="match status" value="1"/>
</dbReference>
<proteinExistence type="predicted"/>
<organism evidence="1 2">
    <name type="scientific">Sphingomonas agrestis</name>
    <dbReference type="NCBI Taxonomy" id="3080540"/>
    <lineage>
        <taxon>Bacteria</taxon>
        <taxon>Pseudomonadati</taxon>
        <taxon>Pseudomonadota</taxon>
        <taxon>Alphaproteobacteria</taxon>
        <taxon>Sphingomonadales</taxon>
        <taxon>Sphingomonadaceae</taxon>
        <taxon>Sphingomonas</taxon>
    </lineage>
</organism>
<comment type="caution">
    <text evidence="1">The sequence shown here is derived from an EMBL/GenBank/DDBJ whole genome shotgun (WGS) entry which is preliminary data.</text>
</comment>
<gene>
    <name evidence="1" type="ORF">RZN05_02340</name>
</gene>
<dbReference type="EMBL" id="JAWJEJ010000001">
    <property type="protein sequence ID" value="MDV3455808.1"/>
    <property type="molecule type" value="Genomic_DNA"/>
</dbReference>
<protein>
    <submittedName>
        <fullName evidence="1">SOS response-associated peptidase family protein</fullName>
    </submittedName>
</protein>
<dbReference type="Gene3D" id="3.90.1680.10">
    <property type="entry name" value="SOS response associated peptidase-like"/>
    <property type="match status" value="1"/>
</dbReference>
<sequence length="173" mass="19723">MEAMPFESDAALGSRKAIVRRNPLSGKPQLIEAAWGLDGVEPGDKPRKFLRAEGRTFPHQRCLIPASEFQVTNGDRKFRVMLEDGNFFYLAGVWRPSFGDKDVSYAIITIEANPDIFPYQERQGAVLLRRQNMAWLDLSQPEDMLLRALPARSFQIEEVGPLGLEDRQRRLAY</sequence>